<protein>
    <recommendedName>
        <fullName evidence="5">Lysozyme</fullName>
    </recommendedName>
</protein>
<dbReference type="OrthoDB" id="5056238at2"/>
<dbReference type="InterPro" id="IPR002053">
    <property type="entry name" value="Glyco_hydro_25"/>
</dbReference>
<dbReference type="Gene3D" id="3.20.20.80">
    <property type="entry name" value="Glycosidases"/>
    <property type="match status" value="1"/>
</dbReference>
<evidence type="ECO:0000256" key="2">
    <source>
        <dbReference type="SAM" id="MobiDB-lite"/>
    </source>
</evidence>
<dbReference type="PROSITE" id="PS51904">
    <property type="entry name" value="GLYCOSYL_HYDROL_F25_2"/>
    <property type="match status" value="1"/>
</dbReference>
<evidence type="ECO:0000313" key="4">
    <source>
        <dbReference type="Proteomes" id="UP000272003"/>
    </source>
</evidence>
<dbReference type="PANTHER" id="PTHR34135">
    <property type="entry name" value="LYSOZYME"/>
    <property type="match status" value="1"/>
</dbReference>
<gene>
    <name evidence="3" type="ORF">D7I45_00715</name>
</gene>
<proteinExistence type="inferred from homology"/>
<dbReference type="RefSeq" id="WP_120783885.1">
    <property type="nucleotide sequence ID" value="NZ_CP032626.1"/>
</dbReference>
<evidence type="ECO:0000313" key="3">
    <source>
        <dbReference type="EMBL" id="AYF92111.1"/>
    </source>
</evidence>
<dbReference type="Pfam" id="PF01183">
    <property type="entry name" value="Glyco_hydro_25"/>
    <property type="match status" value="1"/>
</dbReference>
<dbReference type="Proteomes" id="UP000272003">
    <property type="component" value="Chromosome"/>
</dbReference>
<evidence type="ECO:0000256" key="1">
    <source>
        <dbReference type="ARBA" id="ARBA00010646"/>
    </source>
</evidence>
<keyword evidence="4" id="KW-1185">Reference proteome</keyword>
<dbReference type="AlphaFoldDB" id="A0A387ARN2"/>
<dbReference type="InterPro" id="IPR017853">
    <property type="entry name" value="GH"/>
</dbReference>
<dbReference type="PANTHER" id="PTHR34135:SF2">
    <property type="entry name" value="LYSOZYME"/>
    <property type="match status" value="1"/>
</dbReference>
<reference evidence="3 4" key="1">
    <citation type="submission" date="2018-09" db="EMBL/GenBank/DDBJ databases">
        <title>Genome sequencing of strain BHWM-4.</title>
        <authorList>
            <person name="Heo J."/>
            <person name="Kim S.-J."/>
            <person name="Kwon S.-W."/>
        </authorList>
    </citation>
    <scope>NUCLEOTIDE SEQUENCE [LARGE SCALE GENOMIC DNA]</scope>
    <source>
        <strain evidence="3 4">BHWM-4</strain>
    </source>
</reference>
<evidence type="ECO:0008006" key="5">
    <source>
        <dbReference type="Google" id="ProtNLM"/>
    </source>
</evidence>
<sequence>MKKKSMLMLLLTLIGICFVMIMNKPADTQAAAKRAYDLSEWQGRLSARKVKQLKKEVPFVILRVQYGSSYNDRTFSYNRNLLNKYQVPYGVYSFSLYRNSASAANEARLLYQRAPEAKFYVNDFETTSISSKRANAATRKWARTIKPMVGGRKVLFYSYQSFMQTYASRALNAYDGYWVAAYTRAEPTMPHVMWQYTDRHYSKALRKRLDASKLRQDQQWFIGGTAAQPQPAKPAPAPAPAKVVHHKKKHAKKVVKKVHHKKRVKKHPKKHVKKRHVKKIRHKKRHVKKHKKRHVKKHAKKHTKKRRHVKKAHHKKNHHKKRHVRK</sequence>
<dbReference type="GO" id="GO:0003796">
    <property type="term" value="F:lysozyme activity"/>
    <property type="evidence" value="ECO:0007669"/>
    <property type="project" value="InterPro"/>
</dbReference>
<comment type="similarity">
    <text evidence="1">Belongs to the glycosyl hydrolase 25 family.</text>
</comment>
<name>A0A387ARN2_9LACO</name>
<dbReference type="GO" id="GO:0016052">
    <property type="term" value="P:carbohydrate catabolic process"/>
    <property type="evidence" value="ECO:0007669"/>
    <property type="project" value="TreeGrafter"/>
</dbReference>
<accession>A0A387ARN2</accession>
<dbReference type="SUPFAM" id="SSF51445">
    <property type="entry name" value="(Trans)glycosidases"/>
    <property type="match status" value="1"/>
</dbReference>
<dbReference type="EMBL" id="CP032626">
    <property type="protein sequence ID" value="AYF92111.1"/>
    <property type="molecule type" value="Genomic_DNA"/>
</dbReference>
<dbReference type="GO" id="GO:0009253">
    <property type="term" value="P:peptidoglycan catabolic process"/>
    <property type="evidence" value="ECO:0007669"/>
    <property type="project" value="InterPro"/>
</dbReference>
<dbReference type="GO" id="GO:0016998">
    <property type="term" value="P:cell wall macromolecule catabolic process"/>
    <property type="evidence" value="ECO:0007669"/>
    <property type="project" value="InterPro"/>
</dbReference>
<feature type="region of interest" description="Disordered" evidence="2">
    <location>
        <begin position="257"/>
        <end position="326"/>
    </location>
</feature>
<dbReference type="KEGG" id="abom:D7I45_00715"/>
<organism evidence="3 4">
    <name type="scientific">Apilactobacillus bombintestini</name>
    <dbReference type="NCBI Taxonomy" id="2419772"/>
    <lineage>
        <taxon>Bacteria</taxon>
        <taxon>Bacillati</taxon>
        <taxon>Bacillota</taxon>
        <taxon>Bacilli</taxon>
        <taxon>Lactobacillales</taxon>
        <taxon>Lactobacillaceae</taxon>
        <taxon>Apilactobacillus</taxon>
    </lineage>
</organism>